<dbReference type="Proteomes" id="UP000578449">
    <property type="component" value="Unassembled WGS sequence"/>
</dbReference>
<comment type="caution">
    <text evidence="5">The sequence shown here is derived from an EMBL/GenBank/DDBJ whole genome shotgun (WGS) entry which is preliminary data.</text>
</comment>
<dbReference type="SMART" id="SM00354">
    <property type="entry name" value="HTH_LACI"/>
    <property type="match status" value="1"/>
</dbReference>
<dbReference type="PROSITE" id="PS50932">
    <property type="entry name" value="HTH_LACI_2"/>
    <property type="match status" value="1"/>
</dbReference>
<dbReference type="PROSITE" id="PS00356">
    <property type="entry name" value="HTH_LACI_1"/>
    <property type="match status" value="1"/>
</dbReference>
<proteinExistence type="predicted"/>
<dbReference type="SUPFAM" id="SSF47413">
    <property type="entry name" value="lambda repressor-like DNA-binding domains"/>
    <property type="match status" value="1"/>
</dbReference>
<accession>A0A840PED8</accession>
<protein>
    <submittedName>
        <fullName evidence="5">LacI family transcriptional regulator</fullName>
    </submittedName>
</protein>
<dbReference type="CDD" id="cd01392">
    <property type="entry name" value="HTH_LacI"/>
    <property type="match status" value="1"/>
</dbReference>
<evidence type="ECO:0000256" key="1">
    <source>
        <dbReference type="ARBA" id="ARBA00023015"/>
    </source>
</evidence>
<dbReference type="PANTHER" id="PTHR30146">
    <property type="entry name" value="LACI-RELATED TRANSCRIPTIONAL REPRESSOR"/>
    <property type="match status" value="1"/>
</dbReference>
<evidence type="ECO:0000256" key="2">
    <source>
        <dbReference type="ARBA" id="ARBA00023125"/>
    </source>
</evidence>
<reference evidence="5 6" key="1">
    <citation type="submission" date="2020-08" db="EMBL/GenBank/DDBJ databases">
        <title>Genomic Encyclopedia of Type Strains, Phase IV (KMG-IV): sequencing the most valuable type-strain genomes for metagenomic binning, comparative biology and taxonomic classification.</title>
        <authorList>
            <person name="Goeker M."/>
        </authorList>
    </citation>
    <scope>NUCLEOTIDE SEQUENCE [LARGE SCALE GENOMIC DNA]</scope>
    <source>
        <strain evidence="5 6">DSM 45615</strain>
    </source>
</reference>
<dbReference type="AlphaFoldDB" id="A0A840PED8"/>
<dbReference type="PANTHER" id="PTHR30146:SF153">
    <property type="entry name" value="LACTOSE OPERON REPRESSOR"/>
    <property type="match status" value="1"/>
</dbReference>
<dbReference type="SUPFAM" id="SSF53822">
    <property type="entry name" value="Periplasmic binding protein-like I"/>
    <property type="match status" value="1"/>
</dbReference>
<gene>
    <name evidence="5" type="ORF">HNP84_006868</name>
</gene>
<dbReference type="EMBL" id="JACHGN010000016">
    <property type="protein sequence ID" value="MBB5137116.1"/>
    <property type="molecule type" value="Genomic_DNA"/>
</dbReference>
<keyword evidence="2" id="KW-0238">DNA-binding</keyword>
<dbReference type="Gene3D" id="1.10.260.40">
    <property type="entry name" value="lambda repressor-like DNA-binding domains"/>
    <property type="match status" value="1"/>
</dbReference>
<dbReference type="InterPro" id="IPR046335">
    <property type="entry name" value="LacI/GalR-like_sensor"/>
</dbReference>
<organism evidence="5 6">
    <name type="scientific">Thermocatellispora tengchongensis</name>
    <dbReference type="NCBI Taxonomy" id="1073253"/>
    <lineage>
        <taxon>Bacteria</taxon>
        <taxon>Bacillati</taxon>
        <taxon>Actinomycetota</taxon>
        <taxon>Actinomycetes</taxon>
        <taxon>Streptosporangiales</taxon>
        <taxon>Streptosporangiaceae</taxon>
        <taxon>Thermocatellispora</taxon>
    </lineage>
</organism>
<dbReference type="Pfam" id="PF00356">
    <property type="entry name" value="LacI"/>
    <property type="match status" value="1"/>
</dbReference>
<dbReference type="CDD" id="cd06267">
    <property type="entry name" value="PBP1_LacI_sugar_binding-like"/>
    <property type="match status" value="1"/>
</dbReference>
<evidence type="ECO:0000313" key="5">
    <source>
        <dbReference type="EMBL" id="MBB5137116.1"/>
    </source>
</evidence>
<dbReference type="Pfam" id="PF13377">
    <property type="entry name" value="Peripla_BP_3"/>
    <property type="match status" value="1"/>
</dbReference>
<dbReference type="InterPro" id="IPR028082">
    <property type="entry name" value="Peripla_BP_I"/>
</dbReference>
<keyword evidence="6" id="KW-1185">Reference proteome</keyword>
<keyword evidence="3" id="KW-0804">Transcription</keyword>
<sequence length="364" mass="37710">MKRPGAAVAGSLVDGRRKRATVRDVAARAGVSVATVSRVLAGGYPVLAETRRRVERAARELGYVPNAHARSLAECGGDAGGGSIAVVVRTVAVPHHAYVAQAAQEEAARRGRLSLICTTGGDAAREVSILQMTREQGAEAVILVGGVVADEEYLARTRRQAYALAEAGSRLVLCGRPGLGEGVPAPVVDYDNAGGARAVTEHLLGAGHRRIAFLGAAPGHSTAEGRVAGYRRALAEHGLAPDPELEIPAGPGRSEGYRALRRRLEAGGPAFTAVVAGTDLAAAGALQALREHGLRVPEDVSVAGYDDVPPAAELGLTTVRLPYHELGRAAVRLALARADGEPRVTLPTRLVTRDSVRPPVPSSA</sequence>
<feature type="domain" description="HTH lacI-type" evidence="4">
    <location>
        <begin position="20"/>
        <end position="74"/>
    </location>
</feature>
<dbReference type="InterPro" id="IPR010982">
    <property type="entry name" value="Lambda_DNA-bd_dom_sf"/>
</dbReference>
<dbReference type="RefSeq" id="WP_185053958.1">
    <property type="nucleotide sequence ID" value="NZ_BAABIX010000020.1"/>
</dbReference>
<keyword evidence="1" id="KW-0805">Transcription regulation</keyword>
<evidence type="ECO:0000313" key="6">
    <source>
        <dbReference type="Proteomes" id="UP000578449"/>
    </source>
</evidence>
<name>A0A840PED8_9ACTN</name>
<evidence type="ECO:0000259" key="4">
    <source>
        <dbReference type="PROSITE" id="PS50932"/>
    </source>
</evidence>
<evidence type="ECO:0000256" key="3">
    <source>
        <dbReference type="ARBA" id="ARBA00023163"/>
    </source>
</evidence>
<dbReference type="GO" id="GO:0000976">
    <property type="term" value="F:transcription cis-regulatory region binding"/>
    <property type="evidence" value="ECO:0007669"/>
    <property type="project" value="TreeGrafter"/>
</dbReference>
<dbReference type="GO" id="GO:0003700">
    <property type="term" value="F:DNA-binding transcription factor activity"/>
    <property type="evidence" value="ECO:0007669"/>
    <property type="project" value="TreeGrafter"/>
</dbReference>
<dbReference type="Gene3D" id="3.40.50.2300">
    <property type="match status" value="2"/>
</dbReference>
<dbReference type="InterPro" id="IPR000843">
    <property type="entry name" value="HTH_LacI"/>
</dbReference>